<organism evidence="2 3">
    <name type="scientific">Henriciella mobilis</name>
    <dbReference type="NCBI Taxonomy" id="2305467"/>
    <lineage>
        <taxon>Bacteria</taxon>
        <taxon>Pseudomonadati</taxon>
        <taxon>Pseudomonadota</taxon>
        <taxon>Alphaproteobacteria</taxon>
        <taxon>Hyphomonadales</taxon>
        <taxon>Hyphomonadaceae</taxon>
        <taxon>Henriciella</taxon>
    </lineage>
</organism>
<sequence>MSDPFGGIVRADRVEELKREIAELYRDRGVDGLIATIAPALASIEKLEEANADLDASLTSLTKKMKLLEQAHRIETAVHSVSDDAYVDEMSIVAEMAFEDDAAFHGLEYTSEGEPFRWLGPDKTSSITAFIDRSKPRTVTVRILTFSLGSENELLSLMDGESQAWDEVVADEMFTTYNVTLEPLKKQRPTRLAFRSKIMLRPSETYENNTDDRFIGVAFSKLTVR</sequence>
<proteinExistence type="predicted"/>
<dbReference type="AlphaFoldDB" id="A0A399RR22"/>
<dbReference type="EMBL" id="QWFX01000005">
    <property type="protein sequence ID" value="RIJ32312.1"/>
    <property type="molecule type" value="Genomic_DNA"/>
</dbReference>
<comment type="caution">
    <text evidence="2">The sequence shown here is derived from an EMBL/GenBank/DDBJ whole genome shotgun (WGS) entry which is preliminary data.</text>
</comment>
<evidence type="ECO:0000256" key="1">
    <source>
        <dbReference type="SAM" id="Coils"/>
    </source>
</evidence>
<feature type="coiled-coil region" evidence="1">
    <location>
        <begin position="44"/>
        <end position="71"/>
    </location>
</feature>
<evidence type="ECO:0000313" key="2">
    <source>
        <dbReference type="EMBL" id="RIJ32312.1"/>
    </source>
</evidence>
<reference evidence="2 3" key="1">
    <citation type="submission" date="2018-08" db="EMBL/GenBank/DDBJ databases">
        <title>Henriciella mobilis sp. nov., isolated from seawater.</title>
        <authorList>
            <person name="Cheng H."/>
            <person name="Wu Y.-H."/>
            <person name="Xu X.-W."/>
            <person name="Guo L.-L."/>
        </authorList>
    </citation>
    <scope>NUCLEOTIDE SEQUENCE [LARGE SCALE GENOMIC DNA]</scope>
    <source>
        <strain evidence="2 3">JN25</strain>
    </source>
</reference>
<keyword evidence="3" id="KW-1185">Reference proteome</keyword>
<dbReference type="OrthoDB" id="7279889at2"/>
<protein>
    <submittedName>
        <fullName evidence="2">Uncharacterized protein</fullName>
    </submittedName>
</protein>
<gene>
    <name evidence="2" type="ORF">D1223_00135</name>
</gene>
<name>A0A399RR22_9PROT</name>
<evidence type="ECO:0000313" key="3">
    <source>
        <dbReference type="Proteomes" id="UP000266385"/>
    </source>
</evidence>
<accession>A0A399RR22</accession>
<keyword evidence="1" id="KW-0175">Coiled coil</keyword>
<dbReference type="RefSeq" id="WP_119374393.1">
    <property type="nucleotide sequence ID" value="NZ_QWFX01000005.1"/>
</dbReference>
<dbReference type="Proteomes" id="UP000266385">
    <property type="component" value="Unassembled WGS sequence"/>
</dbReference>